<sequence length="173" mass="20059">MTMRKIKIMLFSILLVVMASCSGNFDKEKALKESEVQLNEFFQIYGQDEEVFSFNENNLNDKTSDFINGKPSKYFTKSFLQDVKNAAKNSEFGNPFKDKNLFFLVQKTSGTIKESQYSAIFNQYVIKDRSNAEVDEEKETVTFPCQSKDKMHLLAIEMKKENGEWKINKVNKP</sequence>
<feature type="signal peptide" evidence="1">
    <location>
        <begin position="1"/>
        <end position="19"/>
    </location>
</feature>
<proteinExistence type="predicted"/>
<dbReference type="Proteomes" id="UP000032247">
    <property type="component" value="Unassembled WGS sequence"/>
</dbReference>
<feature type="chain" id="PRO_5002242606" evidence="1">
    <location>
        <begin position="20"/>
        <end position="173"/>
    </location>
</feature>
<dbReference type="Gene3D" id="3.10.450.50">
    <property type="match status" value="1"/>
</dbReference>
<accession>A0A0D1KN11</accession>
<dbReference type="PROSITE" id="PS51257">
    <property type="entry name" value="PROKAR_LIPOPROTEIN"/>
    <property type="match status" value="1"/>
</dbReference>
<evidence type="ECO:0000313" key="3">
    <source>
        <dbReference type="Proteomes" id="UP000032247"/>
    </source>
</evidence>
<keyword evidence="1" id="KW-0732">Signal</keyword>
<dbReference type="PATRIC" id="fig|1423.173.peg.5010"/>
<dbReference type="EMBL" id="JXBC01000014">
    <property type="protein sequence ID" value="KIU04546.1"/>
    <property type="molecule type" value="Genomic_DNA"/>
</dbReference>
<reference evidence="2 3" key="1">
    <citation type="submission" date="2014-12" db="EMBL/GenBank/DDBJ databases">
        <title>Comparative genome analysis of Bacillus coagulans HM-08, Clostridium butyricum HM-68, Bacillus subtilis HM-66 and Bacillus licheniformis BL-09.</title>
        <authorList>
            <person name="Zhang H."/>
        </authorList>
    </citation>
    <scope>NUCLEOTIDE SEQUENCE [LARGE SCALE GENOMIC DNA]</scope>
    <source>
        <strain evidence="2 3">HM-66</strain>
    </source>
</reference>
<evidence type="ECO:0000256" key="1">
    <source>
        <dbReference type="SAM" id="SignalP"/>
    </source>
</evidence>
<dbReference type="AlphaFoldDB" id="A0A0D1KN11"/>
<protein>
    <submittedName>
        <fullName evidence="2">Uncharacterized protein</fullName>
    </submittedName>
</protein>
<name>A0A0D1KN11_BACIU</name>
<comment type="caution">
    <text evidence="2">The sequence shown here is derived from an EMBL/GenBank/DDBJ whole genome shotgun (WGS) entry which is preliminary data.</text>
</comment>
<organism evidence="2 3">
    <name type="scientific">Bacillus subtilis</name>
    <dbReference type="NCBI Taxonomy" id="1423"/>
    <lineage>
        <taxon>Bacteria</taxon>
        <taxon>Bacillati</taxon>
        <taxon>Bacillota</taxon>
        <taxon>Bacilli</taxon>
        <taxon>Bacillales</taxon>
        <taxon>Bacillaceae</taxon>
        <taxon>Bacillus</taxon>
    </lineage>
</organism>
<evidence type="ECO:0000313" key="2">
    <source>
        <dbReference type="EMBL" id="KIU04546.1"/>
    </source>
</evidence>
<gene>
    <name evidence="2" type="ORF">SC09_contig8orf00215</name>
</gene>